<evidence type="ECO:0000313" key="2">
    <source>
        <dbReference type="Proteomes" id="UP000663844"/>
    </source>
</evidence>
<organism evidence="1 2">
    <name type="scientific">Adineta steineri</name>
    <dbReference type="NCBI Taxonomy" id="433720"/>
    <lineage>
        <taxon>Eukaryota</taxon>
        <taxon>Metazoa</taxon>
        <taxon>Spiralia</taxon>
        <taxon>Gnathifera</taxon>
        <taxon>Rotifera</taxon>
        <taxon>Eurotatoria</taxon>
        <taxon>Bdelloidea</taxon>
        <taxon>Adinetida</taxon>
        <taxon>Adinetidae</taxon>
        <taxon>Adineta</taxon>
    </lineage>
</organism>
<name>A0A820GIZ1_9BILA</name>
<evidence type="ECO:0000313" key="1">
    <source>
        <dbReference type="EMBL" id="CAF4280222.1"/>
    </source>
</evidence>
<dbReference type="Proteomes" id="UP000663844">
    <property type="component" value="Unassembled WGS sequence"/>
</dbReference>
<feature type="non-terminal residue" evidence="1">
    <location>
        <position position="1"/>
    </location>
</feature>
<sequence length="115" mass="13425">SITSSTNIDNTELLIPTTFKDISIFFENKASITTTIQQKKIIRAKRSLSLNKNMSINNNDSFKNDDISLTKKDSAIFHQQIKRIKKTHNFIMNDNIIEQPKEYFQKKMVDNFIHC</sequence>
<proteinExistence type="predicted"/>
<protein>
    <submittedName>
        <fullName evidence="1">Uncharacterized protein</fullName>
    </submittedName>
</protein>
<dbReference type="AlphaFoldDB" id="A0A820GIZ1"/>
<dbReference type="EMBL" id="CAJOAZ010014422">
    <property type="protein sequence ID" value="CAF4280222.1"/>
    <property type="molecule type" value="Genomic_DNA"/>
</dbReference>
<accession>A0A820GIZ1</accession>
<gene>
    <name evidence="1" type="ORF">OXD698_LOCUS45014</name>
</gene>
<reference evidence="1" key="1">
    <citation type="submission" date="2021-02" db="EMBL/GenBank/DDBJ databases">
        <authorList>
            <person name="Nowell W R."/>
        </authorList>
    </citation>
    <scope>NUCLEOTIDE SEQUENCE</scope>
</reference>
<comment type="caution">
    <text evidence="1">The sequence shown here is derived from an EMBL/GenBank/DDBJ whole genome shotgun (WGS) entry which is preliminary data.</text>
</comment>